<dbReference type="Gene3D" id="3.20.19.10">
    <property type="entry name" value="Aconitase, domain 4"/>
    <property type="match status" value="1"/>
</dbReference>
<protein>
    <recommendedName>
        <fullName evidence="3">Aconitase A/isopropylmalate dehydratase small subunit swivel domain-containing protein</fullName>
    </recommendedName>
</protein>
<gene>
    <name evidence="4" type="ORF">METZ01_LOCUS77708</name>
</gene>
<dbReference type="InterPro" id="IPR011827">
    <property type="entry name" value="LeuD_type2/HacB/DmdB"/>
</dbReference>
<dbReference type="InterPro" id="IPR000573">
    <property type="entry name" value="AconitaseA/IPMdHydase_ssu_swvl"/>
</dbReference>
<organism evidence="4">
    <name type="scientific">marine metagenome</name>
    <dbReference type="NCBI Taxonomy" id="408172"/>
    <lineage>
        <taxon>unclassified sequences</taxon>
        <taxon>metagenomes</taxon>
        <taxon>ecological metagenomes</taxon>
    </lineage>
</organism>
<feature type="domain" description="Aconitase A/isopropylmalate dehydratase small subunit swivel" evidence="3">
    <location>
        <begin position="17"/>
        <end position="69"/>
    </location>
</feature>
<dbReference type="Pfam" id="PF00694">
    <property type="entry name" value="Aconitase_C"/>
    <property type="match status" value="1"/>
</dbReference>
<evidence type="ECO:0000313" key="4">
    <source>
        <dbReference type="EMBL" id="SVA24854.1"/>
    </source>
</evidence>
<dbReference type="PANTHER" id="PTHR43345">
    <property type="entry name" value="3-ISOPROPYLMALATE DEHYDRATASE SMALL SUBUNIT 2-RELATED-RELATED"/>
    <property type="match status" value="1"/>
</dbReference>
<accession>A0A381UA72</accession>
<reference evidence="4" key="1">
    <citation type="submission" date="2018-05" db="EMBL/GenBank/DDBJ databases">
        <authorList>
            <person name="Lanie J.A."/>
            <person name="Ng W.-L."/>
            <person name="Kazmierczak K.M."/>
            <person name="Andrzejewski T.M."/>
            <person name="Davidsen T.M."/>
            <person name="Wayne K.J."/>
            <person name="Tettelin H."/>
            <person name="Glass J.I."/>
            <person name="Rusch D."/>
            <person name="Podicherti R."/>
            <person name="Tsui H.-C.T."/>
            <person name="Winkler M.E."/>
        </authorList>
    </citation>
    <scope>NUCLEOTIDE SEQUENCE</scope>
</reference>
<name>A0A381UA72_9ZZZZ</name>
<dbReference type="SUPFAM" id="SSF52016">
    <property type="entry name" value="LeuD/IlvD-like"/>
    <property type="match status" value="1"/>
</dbReference>
<evidence type="ECO:0000259" key="3">
    <source>
        <dbReference type="Pfam" id="PF00694"/>
    </source>
</evidence>
<dbReference type="NCBIfam" id="TIGR02087">
    <property type="entry name" value="LEUD_arch"/>
    <property type="match status" value="1"/>
</dbReference>
<evidence type="ECO:0000256" key="2">
    <source>
        <dbReference type="ARBA" id="ARBA00023239"/>
    </source>
</evidence>
<sequence>MEGIRPGLAPQIQRGDIIVGGKNFGTGSSREMAPRGLQAAGVSAVIAESFARIFFRNCINVGLAPVECADSGLIEEGQQVSIDLATGIVTIVDTGQQLEAVPLPQEVGEILTAGGMENYLAAKFTGAHS</sequence>
<dbReference type="GO" id="GO:0016836">
    <property type="term" value="F:hydro-lyase activity"/>
    <property type="evidence" value="ECO:0007669"/>
    <property type="project" value="InterPro"/>
</dbReference>
<dbReference type="PANTHER" id="PTHR43345:SF2">
    <property type="entry name" value="3-ISOPROPYLMALATE DEHYDRATASE SMALL SUBUNIT 1"/>
    <property type="match status" value="1"/>
</dbReference>
<proteinExistence type="inferred from homology"/>
<dbReference type="AlphaFoldDB" id="A0A381UA72"/>
<keyword evidence="2" id="KW-0456">Lyase</keyword>
<dbReference type="EMBL" id="UINC01005999">
    <property type="protein sequence ID" value="SVA24854.1"/>
    <property type="molecule type" value="Genomic_DNA"/>
</dbReference>
<comment type="similarity">
    <text evidence="1">Belongs to the LeuD family. LeuD type 2 subfamily.</text>
</comment>
<dbReference type="InterPro" id="IPR033940">
    <property type="entry name" value="IPMI_Swivel"/>
</dbReference>
<evidence type="ECO:0000256" key="1">
    <source>
        <dbReference type="ARBA" id="ARBA00009869"/>
    </source>
</evidence>
<dbReference type="CDD" id="cd01577">
    <property type="entry name" value="IPMI_Swivel"/>
    <property type="match status" value="1"/>
</dbReference>
<dbReference type="InterPro" id="IPR050075">
    <property type="entry name" value="LeuD"/>
</dbReference>
<dbReference type="InterPro" id="IPR015928">
    <property type="entry name" value="Aconitase/3IPM_dehydase_swvl"/>
</dbReference>